<evidence type="ECO:0000256" key="6">
    <source>
        <dbReference type="RuleBase" id="RU000489"/>
    </source>
</evidence>
<dbReference type="InterPro" id="IPR029070">
    <property type="entry name" value="Chitinase_insertion_sf"/>
</dbReference>
<dbReference type="GO" id="GO:0004568">
    <property type="term" value="F:chitinase activity"/>
    <property type="evidence" value="ECO:0007669"/>
    <property type="project" value="TreeGrafter"/>
</dbReference>
<dbReference type="Pfam" id="PF00704">
    <property type="entry name" value="Glyco_hydro_18"/>
    <property type="match status" value="1"/>
</dbReference>
<dbReference type="InterPro" id="IPR001579">
    <property type="entry name" value="Glyco_hydro_18_chit_AS"/>
</dbReference>
<dbReference type="InterPro" id="IPR036508">
    <property type="entry name" value="Chitin-bd_dom_sf"/>
</dbReference>
<dbReference type="Gene3D" id="3.10.50.10">
    <property type="match status" value="1"/>
</dbReference>
<evidence type="ECO:0000313" key="11">
    <source>
        <dbReference type="Proteomes" id="UP000283509"/>
    </source>
</evidence>
<keyword evidence="4" id="KW-1015">Disulfide bond</keyword>
<dbReference type="SMART" id="SM00494">
    <property type="entry name" value="ChtBD2"/>
    <property type="match status" value="1"/>
</dbReference>
<dbReference type="GO" id="GO:0008061">
    <property type="term" value="F:chitin binding"/>
    <property type="evidence" value="ECO:0007669"/>
    <property type="project" value="UniProtKB-KW"/>
</dbReference>
<reference evidence="10 11" key="2">
    <citation type="submission" date="2019-01" db="EMBL/GenBank/DDBJ databases">
        <title>The decoding of complex shrimp genome reveals the adaptation for benthos swimmer, frequently molting mechanism and breeding impact on genome.</title>
        <authorList>
            <person name="Sun Y."/>
            <person name="Gao Y."/>
            <person name="Yu Y."/>
        </authorList>
    </citation>
    <scope>NUCLEOTIDE SEQUENCE [LARGE SCALE GENOMIC DNA]</scope>
    <source>
        <tissue evidence="10">Muscle</tissue>
    </source>
</reference>
<evidence type="ECO:0000259" key="9">
    <source>
        <dbReference type="PROSITE" id="PS51910"/>
    </source>
</evidence>
<dbReference type="Gene3D" id="2.170.140.10">
    <property type="entry name" value="Chitin binding domain"/>
    <property type="match status" value="1"/>
</dbReference>
<comment type="caution">
    <text evidence="10">The sequence shown here is derived from an EMBL/GenBank/DDBJ whole genome shotgun (WGS) entry which is preliminary data.</text>
</comment>
<dbReference type="InterPro" id="IPR011583">
    <property type="entry name" value="Chitinase_II/V-like_cat"/>
</dbReference>
<dbReference type="SUPFAM" id="SSF57625">
    <property type="entry name" value="Invertebrate chitin-binding proteins"/>
    <property type="match status" value="1"/>
</dbReference>
<sequence length="601" mass="65855">MTSSRGVARTNNVVCYYASWAHYRQGPAKYSLDDIPVDKCTHLVYAFATLDARDFVAKQHDRWLDEDLKNYRKFVQLKEKNPKLKILLALGGWNDSRSTKYSQLVSDPDKRSKFVSEAVKLVLEYGFDGLDLDWEYPGYEWNPNDKQGFTAWLVDLRKAFDPHGLLLTAAVSAGKSTIDRGYDIPKVAKLLDMINLMSYDFHGSWENRVAHHAPLYADPGQNPELCVDFAVNYWIKKGAPPHKLIMGVPAYGRTWTLAGSDTSPGAAAAGAGREGRHVRERGSLPFFECCLAEKEGWTKRRTQAGPYLTKGNQWVGYDDVQSVVQKAQYATDMGLGGVMMWDITTDDFGDVCGEGKNPLLTAMVRTLHGDPPSVQSVSQHKGRPSSGAKPSPSSFRDPRQGGVSFGSQGSGSPGAAPAGGNAALEGSVRTTTPGSVGDGETTTRVASSGPTTELPYPWLAWPVFSRSPEDIRNFNAISTTKAPLRSFQTPSPLTSRAPAFPSFTSFTSPPSFPSSPALSPSLSLSPSITWFGNCRDEGFAPDPASCSSFYRCTEEFAYKFSCPGGLLWNHDQSSCDWPRSVQCVLPLTQPDLRPFLPPEII</sequence>
<keyword evidence="2" id="KW-0147">Chitin-binding</keyword>
<evidence type="ECO:0000256" key="4">
    <source>
        <dbReference type="ARBA" id="ARBA00023157"/>
    </source>
</evidence>
<dbReference type="PANTHER" id="PTHR11177:SF360">
    <property type="entry name" value="CHITINASE 4-RELATED"/>
    <property type="match status" value="1"/>
</dbReference>
<evidence type="ECO:0000313" key="10">
    <source>
        <dbReference type="EMBL" id="ROT85373.1"/>
    </source>
</evidence>
<feature type="domain" description="Chitin-binding type-2" evidence="8">
    <location>
        <begin position="531"/>
        <end position="585"/>
    </location>
</feature>
<feature type="region of interest" description="Disordered" evidence="7">
    <location>
        <begin position="368"/>
        <end position="451"/>
    </location>
</feature>
<keyword evidence="5 6" id="KW-0326">Glycosidase</keyword>
<dbReference type="SUPFAM" id="SSF51445">
    <property type="entry name" value="(Trans)glycosidases"/>
    <property type="match status" value="1"/>
</dbReference>
<gene>
    <name evidence="10" type="ORF">C7M84_015748</name>
</gene>
<feature type="compositionally biased region" description="Low complexity" evidence="7">
    <location>
        <begin position="413"/>
        <end position="426"/>
    </location>
</feature>
<dbReference type="Pfam" id="PF01607">
    <property type="entry name" value="CBM_14"/>
    <property type="match status" value="1"/>
</dbReference>
<evidence type="ECO:0000256" key="7">
    <source>
        <dbReference type="SAM" id="MobiDB-lite"/>
    </source>
</evidence>
<dbReference type="SMART" id="SM00636">
    <property type="entry name" value="Glyco_18"/>
    <property type="match status" value="1"/>
</dbReference>
<keyword evidence="11" id="KW-1185">Reference proteome</keyword>
<dbReference type="InterPro" id="IPR002557">
    <property type="entry name" value="Chitin-bd_dom"/>
</dbReference>
<dbReference type="GO" id="GO:0005576">
    <property type="term" value="C:extracellular region"/>
    <property type="evidence" value="ECO:0007669"/>
    <property type="project" value="InterPro"/>
</dbReference>
<feature type="compositionally biased region" description="Polar residues" evidence="7">
    <location>
        <begin position="428"/>
        <end position="451"/>
    </location>
</feature>
<dbReference type="SUPFAM" id="SSF54556">
    <property type="entry name" value="Chitinase insertion domain"/>
    <property type="match status" value="1"/>
</dbReference>
<evidence type="ECO:0000259" key="8">
    <source>
        <dbReference type="PROSITE" id="PS50940"/>
    </source>
</evidence>
<dbReference type="PROSITE" id="PS51910">
    <property type="entry name" value="GH18_2"/>
    <property type="match status" value="1"/>
</dbReference>
<dbReference type="FunFam" id="3.10.50.10:FF:000001">
    <property type="entry name" value="Chitinase 3-like 1"/>
    <property type="match status" value="1"/>
</dbReference>
<accession>A0A3R7NEY4</accession>
<dbReference type="Proteomes" id="UP000283509">
    <property type="component" value="Unassembled WGS sequence"/>
</dbReference>
<proteinExistence type="inferred from homology"/>
<evidence type="ECO:0000256" key="3">
    <source>
        <dbReference type="ARBA" id="ARBA00022801"/>
    </source>
</evidence>
<reference evidence="10 11" key="1">
    <citation type="submission" date="2018-04" db="EMBL/GenBank/DDBJ databases">
        <authorList>
            <person name="Zhang X."/>
            <person name="Yuan J."/>
            <person name="Li F."/>
            <person name="Xiang J."/>
        </authorList>
    </citation>
    <scope>NUCLEOTIDE SEQUENCE [LARGE SCALE GENOMIC DNA]</scope>
    <source>
        <tissue evidence="10">Muscle</tissue>
    </source>
</reference>
<dbReference type="OrthoDB" id="73875at2759"/>
<dbReference type="CDD" id="cd02872">
    <property type="entry name" value="GH18_chitolectin_chitotriosidase"/>
    <property type="match status" value="1"/>
</dbReference>
<protein>
    <submittedName>
        <fullName evidence="10">Chitotriosidase-1</fullName>
    </submittedName>
</protein>
<dbReference type="PROSITE" id="PS50940">
    <property type="entry name" value="CHIT_BIND_II"/>
    <property type="match status" value="1"/>
</dbReference>
<dbReference type="PROSITE" id="PS01095">
    <property type="entry name" value="GH18_1"/>
    <property type="match status" value="1"/>
</dbReference>
<feature type="domain" description="GH18" evidence="9">
    <location>
        <begin position="11"/>
        <end position="370"/>
    </location>
</feature>
<dbReference type="InterPro" id="IPR017853">
    <property type="entry name" value="GH"/>
</dbReference>
<keyword evidence="3 6" id="KW-0378">Hydrolase</keyword>
<comment type="similarity">
    <text evidence="1">Belongs to the glycosyl hydrolase 18 family. Chitinase class II subfamily.</text>
</comment>
<dbReference type="AlphaFoldDB" id="A0A3R7NEY4"/>
<organism evidence="10 11">
    <name type="scientific">Penaeus vannamei</name>
    <name type="common">Whiteleg shrimp</name>
    <name type="synonym">Litopenaeus vannamei</name>
    <dbReference type="NCBI Taxonomy" id="6689"/>
    <lineage>
        <taxon>Eukaryota</taxon>
        <taxon>Metazoa</taxon>
        <taxon>Ecdysozoa</taxon>
        <taxon>Arthropoda</taxon>
        <taxon>Crustacea</taxon>
        <taxon>Multicrustacea</taxon>
        <taxon>Malacostraca</taxon>
        <taxon>Eumalacostraca</taxon>
        <taxon>Eucarida</taxon>
        <taxon>Decapoda</taxon>
        <taxon>Dendrobranchiata</taxon>
        <taxon>Penaeoidea</taxon>
        <taxon>Penaeidae</taxon>
        <taxon>Penaeus</taxon>
    </lineage>
</organism>
<dbReference type="InterPro" id="IPR050314">
    <property type="entry name" value="Glycosyl_Hydrlase_18"/>
</dbReference>
<dbReference type="EMBL" id="QCYY01000297">
    <property type="protein sequence ID" value="ROT85373.1"/>
    <property type="molecule type" value="Genomic_DNA"/>
</dbReference>
<evidence type="ECO:0000256" key="5">
    <source>
        <dbReference type="ARBA" id="ARBA00023295"/>
    </source>
</evidence>
<dbReference type="Gene3D" id="3.20.20.80">
    <property type="entry name" value="Glycosidases"/>
    <property type="match status" value="1"/>
</dbReference>
<name>A0A3R7NEY4_PENVA</name>
<dbReference type="GO" id="GO:0006032">
    <property type="term" value="P:chitin catabolic process"/>
    <property type="evidence" value="ECO:0007669"/>
    <property type="project" value="TreeGrafter"/>
</dbReference>
<dbReference type="InterPro" id="IPR001223">
    <property type="entry name" value="Glyco_hydro18_cat"/>
</dbReference>
<evidence type="ECO:0000256" key="1">
    <source>
        <dbReference type="ARBA" id="ARBA00009121"/>
    </source>
</evidence>
<evidence type="ECO:0000256" key="2">
    <source>
        <dbReference type="ARBA" id="ARBA00022669"/>
    </source>
</evidence>
<dbReference type="PANTHER" id="PTHR11177">
    <property type="entry name" value="CHITINASE"/>
    <property type="match status" value="1"/>
</dbReference>
<dbReference type="GO" id="GO:0005975">
    <property type="term" value="P:carbohydrate metabolic process"/>
    <property type="evidence" value="ECO:0007669"/>
    <property type="project" value="InterPro"/>
</dbReference>
<dbReference type="STRING" id="6689.A0A3R7NEY4"/>